<comment type="caution">
    <text evidence="2">The sequence shown here is derived from an EMBL/GenBank/DDBJ whole genome shotgun (WGS) entry which is preliminary data.</text>
</comment>
<dbReference type="PANTHER" id="PTHR22978">
    <property type="entry name" value="B-CELL TRANSLOCATION GENE"/>
    <property type="match status" value="1"/>
</dbReference>
<keyword evidence="3" id="KW-1185">Reference proteome</keyword>
<dbReference type="EMBL" id="BMWH01000020">
    <property type="protein sequence ID" value="GHA01269.1"/>
    <property type="molecule type" value="Genomic_DNA"/>
</dbReference>
<dbReference type="InterPro" id="IPR036054">
    <property type="entry name" value="BTG-like_sf"/>
</dbReference>
<protein>
    <recommendedName>
        <fullName evidence="1">Anti-proliferative protein domain-containing protein</fullName>
    </recommendedName>
</protein>
<proteinExistence type="predicted"/>
<name>A0A918RJF1_9ACTN</name>
<reference evidence="2" key="1">
    <citation type="journal article" date="2014" name="Int. J. Syst. Evol. Microbiol.">
        <title>Complete genome sequence of Corynebacterium casei LMG S-19264T (=DSM 44701T), isolated from a smear-ripened cheese.</title>
        <authorList>
            <consortium name="US DOE Joint Genome Institute (JGI-PGF)"/>
            <person name="Walter F."/>
            <person name="Albersmeier A."/>
            <person name="Kalinowski J."/>
            <person name="Ruckert C."/>
        </authorList>
    </citation>
    <scope>NUCLEOTIDE SEQUENCE</scope>
    <source>
        <strain evidence="2">JCM 5016</strain>
    </source>
</reference>
<organism evidence="2 3">
    <name type="scientific">Streptomyces echinoruber</name>
    <dbReference type="NCBI Taxonomy" id="68898"/>
    <lineage>
        <taxon>Bacteria</taxon>
        <taxon>Bacillati</taxon>
        <taxon>Actinomycetota</taxon>
        <taxon>Actinomycetes</taxon>
        <taxon>Kitasatosporales</taxon>
        <taxon>Streptomycetaceae</taxon>
        <taxon>Streptomyces</taxon>
    </lineage>
</organism>
<dbReference type="InterPro" id="IPR002087">
    <property type="entry name" value="Anti_prolifrtn"/>
</dbReference>
<dbReference type="SUPFAM" id="SSF160696">
    <property type="entry name" value="BTG domain-like"/>
    <property type="match status" value="1"/>
</dbReference>
<reference evidence="2" key="2">
    <citation type="submission" date="2020-09" db="EMBL/GenBank/DDBJ databases">
        <authorList>
            <person name="Sun Q."/>
            <person name="Ohkuma M."/>
        </authorList>
    </citation>
    <scope>NUCLEOTIDE SEQUENCE</scope>
    <source>
        <strain evidence="2">JCM 5016</strain>
    </source>
</reference>
<evidence type="ECO:0000313" key="2">
    <source>
        <dbReference type="EMBL" id="GHA01269.1"/>
    </source>
</evidence>
<accession>A0A918RJF1</accession>
<dbReference type="InterPro" id="IPR033332">
    <property type="entry name" value="BTG"/>
</dbReference>
<evidence type="ECO:0000259" key="1">
    <source>
        <dbReference type="Pfam" id="PF07742"/>
    </source>
</evidence>
<dbReference type="GO" id="GO:0005737">
    <property type="term" value="C:cytoplasm"/>
    <property type="evidence" value="ECO:0007669"/>
    <property type="project" value="TreeGrafter"/>
</dbReference>
<dbReference type="Pfam" id="PF07742">
    <property type="entry name" value="BTG"/>
    <property type="match status" value="1"/>
</dbReference>
<feature type="domain" description="Anti-proliferative protein" evidence="1">
    <location>
        <begin position="39"/>
        <end position="134"/>
    </location>
</feature>
<dbReference type="Proteomes" id="UP000623010">
    <property type="component" value="Unassembled WGS sequence"/>
</dbReference>
<dbReference type="Gene3D" id="3.90.640.90">
    <property type="entry name" value="Anti-proliferative protein, N-terminal domain"/>
    <property type="match status" value="1"/>
</dbReference>
<dbReference type="PANTHER" id="PTHR22978:SF22">
    <property type="entry name" value="BTG FAMILY PROTEIN"/>
    <property type="match status" value="1"/>
</dbReference>
<dbReference type="AlphaFoldDB" id="A0A918RJF1"/>
<evidence type="ECO:0000313" key="3">
    <source>
        <dbReference type="Proteomes" id="UP000623010"/>
    </source>
</evidence>
<gene>
    <name evidence="2" type="ORF">GCM10010389_45760</name>
</gene>
<dbReference type="RefSeq" id="WP_190059343.1">
    <property type="nucleotide sequence ID" value="NZ_BMWH01000020.1"/>
</dbReference>
<sequence length="142" mass="15806">MTPRPEAVAAADWWAAKLAEQPRHDVGAAQPNALANAVSALVRRQRTQAQIEAFREALAEEINRHVERYGWRPDEPDFGSYMRTIAVDYGPDPVLADAAEKAGFELQMLDLPVKTVMWINPGVVKVAEGYGARPVVIWRADR</sequence>